<keyword evidence="1" id="KW-1133">Transmembrane helix</keyword>
<dbReference type="EMBL" id="LAZR01066746">
    <property type="protein sequence ID" value="KKK52970.1"/>
    <property type="molecule type" value="Genomic_DNA"/>
</dbReference>
<reference evidence="2" key="1">
    <citation type="journal article" date="2015" name="Nature">
        <title>Complex archaea that bridge the gap between prokaryotes and eukaryotes.</title>
        <authorList>
            <person name="Spang A."/>
            <person name="Saw J.H."/>
            <person name="Jorgensen S.L."/>
            <person name="Zaremba-Niedzwiedzka K."/>
            <person name="Martijn J."/>
            <person name="Lind A.E."/>
            <person name="van Eijk R."/>
            <person name="Schleper C."/>
            <person name="Guy L."/>
            <person name="Ettema T.J."/>
        </authorList>
    </citation>
    <scope>NUCLEOTIDE SEQUENCE</scope>
</reference>
<proteinExistence type="predicted"/>
<sequence>MHRFLPLTFWVVKFIWWAVLLAGAIYVIGFAGGDGSGCIGDACGYDFPYG</sequence>
<feature type="transmembrane region" description="Helical" evidence="1">
    <location>
        <begin position="7"/>
        <end position="28"/>
    </location>
</feature>
<keyword evidence="1" id="KW-0812">Transmembrane</keyword>
<protein>
    <submittedName>
        <fullName evidence="2">Uncharacterized protein</fullName>
    </submittedName>
</protein>
<evidence type="ECO:0000256" key="1">
    <source>
        <dbReference type="SAM" id="Phobius"/>
    </source>
</evidence>
<keyword evidence="1" id="KW-0472">Membrane</keyword>
<organism evidence="2">
    <name type="scientific">marine sediment metagenome</name>
    <dbReference type="NCBI Taxonomy" id="412755"/>
    <lineage>
        <taxon>unclassified sequences</taxon>
        <taxon>metagenomes</taxon>
        <taxon>ecological metagenomes</taxon>
    </lineage>
</organism>
<name>A0A0F8WX13_9ZZZZ</name>
<dbReference type="AlphaFoldDB" id="A0A0F8WX13"/>
<comment type="caution">
    <text evidence="2">The sequence shown here is derived from an EMBL/GenBank/DDBJ whole genome shotgun (WGS) entry which is preliminary data.</text>
</comment>
<evidence type="ECO:0000313" key="2">
    <source>
        <dbReference type="EMBL" id="KKK52970.1"/>
    </source>
</evidence>
<accession>A0A0F8WX13</accession>
<gene>
    <name evidence="2" type="ORF">LCGC14_3099520</name>
</gene>